<dbReference type="SUPFAM" id="SSF53738">
    <property type="entry name" value="Phosphoglucomutase, first 3 domains"/>
    <property type="match status" value="3"/>
</dbReference>
<accession>A0A343TKF4</accession>
<dbReference type="EC" id="5.4.2.2" evidence="12"/>
<evidence type="ECO:0000256" key="2">
    <source>
        <dbReference type="ARBA" id="ARBA00010231"/>
    </source>
</evidence>
<dbReference type="SUPFAM" id="SSF55957">
    <property type="entry name" value="Phosphoglucomutase, C-terminal domain"/>
    <property type="match status" value="1"/>
</dbReference>
<dbReference type="PRINTS" id="PR00509">
    <property type="entry name" value="PGMPMM"/>
</dbReference>
<evidence type="ECO:0000256" key="3">
    <source>
        <dbReference type="ARBA" id="ARBA00022553"/>
    </source>
</evidence>
<dbReference type="Gene3D" id="3.40.120.10">
    <property type="entry name" value="Alpha-D-Glucose-1,6-Bisphosphate, subunit A, domain 3"/>
    <property type="match status" value="3"/>
</dbReference>
<dbReference type="InterPro" id="IPR005844">
    <property type="entry name" value="A-D-PHexomutase_a/b/a-I"/>
</dbReference>
<dbReference type="InterPro" id="IPR016066">
    <property type="entry name" value="A-D-PHexomutase_CS"/>
</dbReference>
<dbReference type="InterPro" id="IPR005843">
    <property type="entry name" value="A-D-PHexomutase_C"/>
</dbReference>
<dbReference type="GO" id="GO:0000287">
    <property type="term" value="F:magnesium ion binding"/>
    <property type="evidence" value="ECO:0007669"/>
    <property type="project" value="InterPro"/>
</dbReference>
<dbReference type="PROSITE" id="PS00710">
    <property type="entry name" value="PGM_PMM"/>
    <property type="match status" value="1"/>
</dbReference>
<dbReference type="CDD" id="cd03087">
    <property type="entry name" value="PGM_like1"/>
    <property type="match status" value="1"/>
</dbReference>
<dbReference type="InterPro" id="IPR005846">
    <property type="entry name" value="A-D-PHexomutase_a/b/a-III"/>
</dbReference>
<dbReference type="RefSeq" id="WP_119818370.1">
    <property type="nucleotide sequence ID" value="NZ_CP025066.1"/>
</dbReference>
<comment type="similarity">
    <text evidence="2 7">Belongs to the phosphohexose mutase family.</text>
</comment>
<evidence type="ECO:0000256" key="7">
    <source>
        <dbReference type="RuleBase" id="RU004326"/>
    </source>
</evidence>
<sequence>MELFGSSGTRGVALSDLTPSLVLRIAQAAGSEWGTERVAVARDTRTTGELFENAAAAGLASVGRNVDRLGVAPTPAVCRYCRREKTPAVLLTASHNPPEFNGVKLVGADGVELSIDALEGVEERILTESFSAAEWDEAGETRDVDGVNRTYVAELLEAVDRDAIDDADLTVALDPAHGAGALTSPTFFRRLGCEVVTVNGQPDGHFPGRLPEPVPEHLDDLRRLVRAADADVGIAHDGDADRAIFVDENGEYVEGDASFAALAAATLEPGDATVSAVNVSQRLVDVCNEVGADLELTPIGATNIITRVRELWGIADGSETDSQLQDGEERRRVPIAGEGNGGLFFPEDALVRDGALIGARFLELLAREETTVSELVAPYREYVNVRYNLEYDNSEEREAMIDAAAEYVRTADAEPDTTDGYRLDYGDAWVLVRPSGTEPKIRIYAEARGSDRAHKLADELYETLERAREGTDPAT</sequence>
<dbReference type="EMBL" id="CP025066">
    <property type="protein sequence ID" value="AUX09576.1"/>
    <property type="molecule type" value="Genomic_DNA"/>
</dbReference>
<dbReference type="GO" id="GO:0008966">
    <property type="term" value="F:phosphoglucosamine mutase activity"/>
    <property type="evidence" value="ECO:0007669"/>
    <property type="project" value="InterPro"/>
</dbReference>
<keyword evidence="4 7" id="KW-0479">Metal-binding</keyword>
<evidence type="ECO:0000259" key="10">
    <source>
        <dbReference type="Pfam" id="PF02879"/>
    </source>
</evidence>
<dbReference type="InterPro" id="IPR005845">
    <property type="entry name" value="A-D-PHexomutase_a/b/a-II"/>
</dbReference>
<dbReference type="GO" id="GO:0004615">
    <property type="term" value="F:phosphomannomutase activity"/>
    <property type="evidence" value="ECO:0007669"/>
    <property type="project" value="UniProtKB-EC"/>
</dbReference>
<evidence type="ECO:0000259" key="8">
    <source>
        <dbReference type="Pfam" id="PF00408"/>
    </source>
</evidence>
<proteinExistence type="inferred from homology"/>
<dbReference type="InterPro" id="IPR050060">
    <property type="entry name" value="Phosphoglucosamine_mutase"/>
</dbReference>
<dbReference type="Pfam" id="PF02878">
    <property type="entry name" value="PGM_PMM_I"/>
    <property type="match status" value="1"/>
</dbReference>
<feature type="domain" description="Alpha-D-phosphohexomutase alpha/beta/alpha" evidence="11">
    <location>
        <begin position="255"/>
        <end position="382"/>
    </location>
</feature>
<evidence type="ECO:0000259" key="9">
    <source>
        <dbReference type="Pfam" id="PF02878"/>
    </source>
</evidence>
<keyword evidence="3" id="KW-0597">Phosphoprotein</keyword>
<evidence type="ECO:0000256" key="4">
    <source>
        <dbReference type="ARBA" id="ARBA00022723"/>
    </source>
</evidence>
<dbReference type="OrthoDB" id="10363at2157"/>
<comment type="cofactor">
    <cofactor evidence="1">
        <name>Mg(2+)</name>
        <dbReference type="ChEBI" id="CHEBI:18420"/>
    </cofactor>
</comment>
<feature type="domain" description="Alpha-D-phosphohexomutase alpha/beta/alpha" evidence="9">
    <location>
        <begin position="2"/>
        <end position="130"/>
    </location>
</feature>
<dbReference type="GeneID" id="37878305"/>
<gene>
    <name evidence="12" type="ORF">AArcSl_1951</name>
</gene>
<feature type="domain" description="Alpha-D-phosphohexomutase alpha/beta/alpha" evidence="10">
    <location>
        <begin position="150"/>
        <end position="250"/>
    </location>
</feature>
<dbReference type="GO" id="GO:0004614">
    <property type="term" value="F:phosphoglucomutase activity"/>
    <property type="evidence" value="ECO:0007669"/>
    <property type="project" value="UniProtKB-EC"/>
</dbReference>
<keyword evidence="6 12" id="KW-0413">Isomerase</keyword>
<dbReference type="Pfam" id="PF02879">
    <property type="entry name" value="PGM_PMM_II"/>
    <property type="match status" value="1"/>
</dbReference>
<dbReference type="AlphaFoldDB" id="A0A343TKF4"/>
<dbReference type="NCBIfam" id="TIGR03990">
    <property type="entry name" value="Arch_GlmM"/>
    <property type="match status" value="1"/>
</dbReference>
<dbReference type="Gene3D" id="3.30.310.50">
    <property type="entry name" value="Alpha-D-phosphohexomutase, C-terminal domain"/>
    <property type="match status" value="1"/>
</dbReference>
<dbReference type="InterPro" id="IPR036900">
    <property type="entry name" value="A-D-PHexomutase_C_sf"/>
</dbReference>
<dbReference type="Proteomes" id="UP000263012">
    <property type="component" value="Chromosome"/>
</dbReference>
<dbReference type="InterPro" id="IPR016055">
    <property type="entry name" value="A-D-PHexomutase_a/b/a-I/II/III"/>
</dbReference>
<dbReference type="Pfam" id="PF02880">
    <property type="entry name" value="PGM_PMM_III"/>
    <property type="match status" value="1"/>
</dbReference>
<keyword evidence="5 7" id="KW-0460">Magnesium</keyword>
<dbReference type="InterPro" id="IPR024086">
    <property type="entry name" value="GlmM_arc-type"/>
</dbReference>
<organism evidence="12 13">
    <name type="scientific">Halalkaliarchaeum desulfuricum</name>
    <dbReference type="NCBI Taxonomy" id="2055893"/>
    <lineage>
        <taxon>Archaea</taxon>
        <taxon>Methanobacteriati</taxon>
        <taxon>Methanobacteriota</taxon>
        <taxon>Stenosarchaea group</taxon>
        <taxon>Halobacteria</taxon>
        <taxon>Halobacteriales</taxon>
        <taxon>Haloferacaceae</taxon>
        <taxon>Halalkaliarchaeum</taxon>
    </lineage>
</organism>
<evidence type="ECO:0000256" key="5">
    <source>
        <dbReference type="ARBA" id="ARBA00022842"/>
    </source>
</evidence>
<dbReference type="EC" id="5.4.2.8" evidence="12"/>
<keyword evidence="13" id="KW-1185">Reference proteome</keyword>
<reference evidence="13" key="1">
    <citation type="submission" date="2017-11" db="EMBL/GenBank/DDBJ databases">
        <title>Phenotypic and genomic properties of facultatively anaerobic sulfur-reducing natronoarchaea from hypersaline soda lakes.</title>
        <authorList>
            <person name="Sorokin D.Y."/>
            <person name="Kublanov I.V."/>
            <person name="Roman P."/>
            <person name="Sinninghe Damste J.S."/>
            <person name="Golyshin P.N."/>
            <person name="Rojo D."/>
            <person name="Ciordia S."/>
            <person name="Mena M.D.C."/>
            <person name="Ferrer M."/>
            <person name="Messina E."/>
            <person name="Smedile F."/>
            <person name="La Spada G."/>
            <person name="La Cono V."/>
            <person name="Yakimov M.M."/>
        </authorList>
    </citation>
    <scope>NUCLEOTIDE SEQUENCE [LARGE SCALE GENOMIC DNA]</scope>
    <source>
        <strain evidence="13">AArc-Sl</strain>
    </source>
</reference>
<evidence type="ECO:0000313" key="13">
    <source>
        <dbReference type="Proteomes" id="UP000263012"/>
    </source>
</evidence>
<dbReference type="Pfam" id="PF00408">
    <property type="entry name" value="PGM_PMM_IV"/>
    <property type="match status" value="1"/>
</dbReference>
<evidence type="ECO:0000313" key="12">
    <source>
        <dbReference type="EMBL" id="AUX09576.1"/>
    </source>
</evidence>
<dbReference type="FunFam" id="3.40.120.10:FF:000003">
    <property type="entry name" value="Phosphoglucosamine mutase"/>
    <property type="match status" value="1"/>
</dbReference>
<feature type="domain" description="Alpha-D-phosphohexomutase C-terminal" evidence="8">
    <location>
        <begin position="405"/>
        <end position="462"/>
    </location>
</feature>
<name>A0A343TKF4_9EURY</name>
<dbReference type="GO" id="GO:0005975">
    <property type="term" value="P:carbohydrate metabolic process"/>
    <property type="evidence" value="ECO:0007669"/>
    <property type="project" value="InterPro"/>
</dbReference>
<protein>
    <submittedName>
        <fullName evidence="12">Phosphomannomutase/phosphoglucomutase</fullName>
        <ecNumber evidence="12">5.4.2.2</ecNumber>
        <ecNumber evidence="12">5.4.2.8</ecNumber>
    </submittedName>
</protein>
<evidence type="ECO:0000259" key="11">
    <source>
        <dbReference type="Pfam" id="PF02880"/>
    </source>
</evidence>
<dbReference type="PANTHER" id="PTHR42946:SF1">
    <property type="entry name" value="PHOSPHOGLUCOMUTASE (ALPHA-D-GLUCOSE-1,6-BISPHOSPHATE-DEPENDENT)"/>
    <property type="match status" value="1"/>
</dbReference>
<evidence type="ECO:0000256" key="1">
    <source>
        <dbReference type="ARBA" id="ARBA00001946"/>
    </source>
</evidence>
<dbReference type="PANTHER" id="PTHR42946">
    <property type="entry name" value="PHOSPHOHEXOSE MUTASE"/>
    <property type="match status" value="1"/>
</dbReference>
<dbReference type="KEGG" id="hdf:AArcSl_1951"/>
<evidence type="ECO:0000256" key="6">
    <source>
        <dbReference type="ARBA" id="ARBA00023235"/>
    </source>
</evidence>
<dbReference type="InterPro" id="IPR005841">
    <property type="entry name" value="Alpha-D-phosphohexomutase_SF"/>
</dbReference>